<feature type="transmembrane region" description="Helical" evidence="8">
    <location>
        <begin position="275"/>
        <end position="297"/>
    </location>
</feature>
<feature type="transmembrane region" description="Helical" evidence="8">
    <location>
        <begin position="309"/>
        <end position="333"/>
    </location>
</feature>
<evidence type="ECO:0000256" key="2">
    <source>
        <dbReference type="ARBA" id="ARBA00007998"/>
    </source>
</evidence>
<keyword evidence="10" id="KW-1185">Reference proteome</keyword>
<dbReference type="Gene3D" id="1.20.1740.10">
    <property type="entry name" value="Amino acid/polyamine transporter I"/>
    <property type="match status" value="1"/>
</dbReference>
<dbReference type="Pfam" id="PF03845">
    <property type="entry name" value="Spore_permease"/>
    <property type="match status" value="1"/>
</dbReference>
<dbReference type="AlphaFoldDB" id="A0A5J5GC84"/>
<feature type="transmembrane region" description="Helical" evidence="8">
    <location>
        <begin position="83"/>
        <end position="104"/>
    </location>
</feature>
<dbReference type="PANTHER" id="PTHR34975">
    <property type="entry name" value="SPORE GERMINATION PROTEIN A2"/>
    <property type="match status" value="1"/>
</dbReference>
<feature type="transmembrane region" description="Helical" evidence="8">
    <location>
        <begin position="149"/>
        <end position="169"/>
    </location>
</feature>
<keyword evidence="7 8" id="KW-0472">Membrane</keyword>
<sequence>MKPPGQERISTRQVACLVFYMIVGDMLFVLPPLTAAKSGSAAWLSALIAVPAAPLIMWLLLVVSRLHPELRLSGLAEKVLGKWPGRIVSGGYAVYFVLGGATYARETVDFLSTEILTDTPIRVLDILGLLAIAYVLRKGLEPLARSGEIFFGIFIAVLVVVIILTIPNFTWTNLQPVTGNGALSIVKGGIYNALFPWTELCPLLVLMPYVKRRKHTGRDLLLTSLLGSFLMVGIIAACLLVLGEGLCRTLLYPAYVLAQSIDIGHFLQRIEVMLAINWLFGICFKATLYQFAFLEMLAGMTRMKDKKPLIYPGILLMFGLTYLISPNMLYYAFYITDYYLMWDITFGILLPLLILAVALVRRKRAAA</sequence>
<feature type="transmembrane region" description="Helical" evidence="8">
    <location>
        <begin position="119"/>
        <end position="137"/>
    </location>
</feature>
<evidence type="ECO:0000256" key="8">
    <source>
        <dbReference type="SAM" id="Phobius"/>
    </source>
</evidence>
<evidence type="ECO:0000313" key="10">
    <source>
        <dbReference type="Proteomes" id="UP000367750"/>
    </source>
</evidence>
<comment type="caution">
    <text evidence="9">The sequence shown here is derived from an EMBL/GenBank/DDBJ whole genome shotgun (WGS) entry which is preliminary data.</text>
</comment>
<dbReference type="GO" id="GO:0009847">
    <property type="term" value="P:spore germination"/>
    <property type="evidence" value="ECO:0007669"/>
    <property type="project" value="InterPro"/>
</dbReference>
<dbReference type="GO" id="GO:0016020">
    <property type="term" value="C:membrane"/>
    <property type="evidence" value="ECO:0007669"/>
    <property type="project" value="UniProtKB-SubCell"/>
</dbReference>
<evidence type="ECO:0000256" key="5">
    <source>
        <dbReference type="ARBA" id="ARBA00022692"/>
    </source>
</evidence>
<gene>
    <name evidence="9" type="ORF">F4V43_08045</name>
</gene>
<name>A0A5J5GC84_9BACL</name>
<evidence type="ECO:0000256" key="4">
    <source>
        <dbReference type="ARBA" id="ARBA00022544"/>
    </source>
</evidence>
<feature type="transmembrane region" description="Helical" evidence="8">
    <location>
        <begin position="12"/>
        <end position="30"/>
    </location>
</feature>
<organism evidence="9 10">
    <name type="scientific">Paenibacillus spiritus</name>
    <dbReference type="NCBI Taxonomy" id="2496557"/>
    <lineage>
        <taxon>Bacteria</taxon>
        <taxon>Bacillati</taxon>
        <taxon>Bacillota</taxon>
        <taxon>Bacilli</taxon>
        <taxon>Bacillales</taxon>
        <taxon>Paenibacillaceae</taxon>
        <taxon>Paenibacillus</taxon>
    </lineage>
</organism>
<dbReference type="RefSeq" id="WP_150457725.1">
    <property type="nucleotide sequence ID" value="NZ_VYKK01000008.1"/>
</dbReference>
<accession>A0A5J5GC84</accession>
<feature type="transmembrane region" description="Helical" evidence="8">
    <location>
        <begin position="339"/>
        <end position="360"/>
    </location>
</feature>
<protein>
    <submittedName>
        <fullName evidence="9">GerAB/ArcD/ProY family transporter</fullName>
    </submittedName>
</protein>
<evidence type="ECO:0000256" key="7">
    <source>
        <dbReference type="ARBA" id="ARBA00023136"/>
    </source>
</evidence>
<evidence type="ECO:0000256" key="3">
    <source>
        <dbReference type="ARBA" id="ARBA00022448"/>
    </source>
</evidence>
<evidence type="ECO:0000256" key="1">
    <source>
        <dbReference type="ARBA" id="ARBA00004141"/>
    </source>
</evidence>
<feature type="transmembrane region" description="Helical" evidence="8">
    <location>
        <begin position="42"/>
        <end position="63"/>
    </location>
</feature>
<evidence type="ECO:0000313" key="9">
    <source>
        <dbReference type="EMBL" id="KAA9005412.1"/>
    </source>
</evidence>
<comment type="subcellular location">
    <subcellularLocation>
        <location evidence="1">Membrane</location>
        <topology evidence="1">Multi-pass membrane protein</topology>
    </subcellularLocation>
</comment>
<keyword evidence="3" id="KW-0813">Transport</keyword>
<evidence type="ECO:0000256" key="6">
    <source>
        <dbReference type="ARBA" id="ARBA00022989"/>
    </source>
</evidence>
<dbReference type="Proteomes" id="UP000367750">
    <property type="component" value="Unassembled WGS sequence"/>
</dbReference>
<dbReference type="InterPro" id="IPR004761">
    <property type="entry name" value="Spore_GerAB"/>
</dbReference>
<keyword evidence="6 8" id="KW-1133">Transmembrane helix</keyword>
<dbReference type="PANTHER" id="PTHR34975:SF2">
    <property type="entry name" value="SPORE GERMINATION PROTEIN A2"/>
    <property type="match status" value="1"/>
</dbReference>
<reference evidence="9 10" key="1">
    <citation type="submission" date="2019-09" db="EMBL/GenBank/DDBJ databases">
        <title>Bacillus ochoae sp. nov., Paenibacillus whitsoniae sp. nov., Paenibacillus spiritus sp. nov. Isolated from the Mars Exploration Rover during spacecraft assembly.</title>
        <authorList>
            <person name="Seuylemezian A."/>
            <person name="Vaishampayan P."/>
        </authorList>
    </citation>
    <scope>NUCLEOTIDE SEQUENCE [LARGE SCALE GENOMIC DNA]</scope>
    <source>
        <strain evidence="9 10">MER_111</strain>
    </source>
</reference>
<proteinExistence type="inferred from homology"/>
<keyword evidence="5 8" id="KW-0812">Transmembrane</keyword>
<feature type="transmembrane region" description="Helical" evidence="8">
    <location>
        <begin position="189"/>
        <end position="209"/>
    </location>
</feature>
<keyword evidence="4" id="KW-0309">Germination</keyword>
<dbReference type="OrthoDB" id="2078716at2"/>
<dbReference type="NCBIfam" id="TIGR00912">
    <property type="entry name" value="2A0309"/>
    <property type="match status" value="1"/>
</dbReference>
<feature type="transmembrane region" description="Helical" evidence="8">
    <location>
        <begin position="221"/>
        <end position="242"/>
    </location>
</feature>
<comment type="similarity">
    <text evidence="2">Belongs to the amino acid-polyamine-organocation (APC) superfamily. Spore germination protein (SGP) (TC 2.A.3.9) family.</text>
</comment>
<dbReference type="EMBL" id="VYKK01000008">
    <property type="protein sequence ID" value="KAA9005412.1"/>
    <property type="molecule type" value="Genomic_DNA"/>
</dbReference>